<sequence length="624" mass="70702">MKLTMLFSAILIIFMCLSGCQVNKVNNSESQNTDMTAETIEESKSVKMNSVDYSSVYDSYLFDTLIETYGLSAATAENATSDNLNIPHNELLGIVSALVYDFENDGASELLVLTRESAGDYSCKCYLTLYAYESEMVVREDRILLDEYAITYGGEHGDIFELSIYGDTIVQSLETRRYASYGPDALCNEYTFIDVTDNKFSKLVLKANALQVENKNYGEMLYHCEELCRNSMYGGCAYYADKNEIKSANACINDMLSQRNFDWFGGIQIDDNQVFMLSFTKEPDVKICDYDRYEGFKTTDYTGFRQKALDAGYLPEIPAATEITEPSSEKGTTTEYFYDTYSAEMIVCKKKGEIRGNGVEGCIAVFDERRGDYSYTGTTLENKMQVVAVRCYILKGHTWYDLYDIDYNTYYGWVDEQYITFYDESTQTAPSVTTTVTTTITTTATTTTAEPIGTSWQAAYRIVIDNYKNSEEFEPDYMWDLRDIDGDNVPELFVSKGGELRDSVSLYSYDGQKAIPVERANGRNSNHYGSFGIVGILSNAMIRSGYHDHGVDFYTFYQYADHSVTEFGTYYNNADFAEQGGLLPDYKVNGEYVTPDFYHAVIPDCTGMEYIGRKYSFDDVLPLE</sequence>
<protein>
    <recommendedName>
        <fullName evidence="4">SH3b domain-containing protein</fullName>
    </recommendedName>
</protein>
<organism evidence="2 3">
    <name type="scientific">Ruminococcus champanellensis (strain DSM 18848 / JCM 17042 / KCTC 15320 / 18P13)</name>
    <dbReference type="NCBI Taxonomy" id="213810"/>
    <lineage>
        <taxon>Bacteria</taxon>
        <taxon>Bacillati</taxon>
        <taxon>Bacillota</taxon>
        <taxon>Clostridia</taxon>
        <taxon>Eubacteriales</taxon>
        <taxon>Oscillospiraceae</taxon>
        <taxon>Ruminococcus</taxon>
    </lineage>
</organism>
<dbReference type="GeneID" id="83155810"/>
<reference evidence="2" key="2">
    <citation type="submission" date="2010-03" db="EMBL/GenBank/DDBJ databases">
        <authorList>
            <person name="Pajon A."/>
        </authorList>
    </citation>
    <scope>NUCLEOTIDE SEQUENCE</scope>
    <source>
        <strain evidence="2">Type strain: 18P13</strain>
    </source>
</reference>
<dbReference type="RefSeq" id="WP_015558124.1">
    <property type="nucleotide sequence ID" value="NC_021039.1"/>
</dbReference>
<keyword evidence="3" id="KW-1185">Reference proteome</keyword>
<reference evidence="2" key="1">
    <citation type="submission" date="2010-03" db="EMBL/GenBank/DDBJ databases">
        <title>The genome sequence of Ruminococcus sp. 18P13.</title>
        <authorList>
            <consortium name="metaHIT consortium -- http://www.metahit.eu/"/>
            <person name="Pajon A."/>
            <person name="Turner K."/>
            <person name="Parkhill J."/>
            <person name="Bernalier A."/>
        </authorList>
    </citation>
    <scope>NUCLEOTIDE SEQUENCE [LARGE SCALE GENOMIC DNA]</scope>
    <source>
        <strain evidence="2">Type strain: 18P13</strain>
    </source>
</reference>
<dbReference type="STRING" id="213810.RUM_10600"/>
<dbReference type="Proteomes" id="UP000007054">
    <property type="component" value="Chromosome"/>
</dbReference>
<dbReference type="BioCyc" id="RCHA213810:RUM_RS05090-MONOMER"/>
<dbReference type="PATRIC" id="fig|213810.4.peg.961"/>
<gene>
    <name evidence="2" type="ordered locus">RUM_10600</name>
</gene>
<dbReference type="AlphaFoldDB" id="D4LC72"/>
<feature type="signal peptide" evidence="1">
    <location>
        <begin position="1"/>
        <end position="24"/>
    </location>
</feature>
<evidence type="ECO:0008006" key="4">
    <source>
        <dbReference type="Google" id="ProtNLM"/>
    </source>
</evidence>
<feature type="chain" id="PRO_5039219849" description="SH3b domain-containing protein" evidence="1">
    <location>
        <begin position="25"/>
        <end position="624"/>
    </location>
</feature>
<evidence type="ECO:0000313" key="2">
    <source>
        <dbReference type="EMBL" id="CBL17217.1"/>
    </source>
</evidence>
<proteinExistence type="predicted"/>
<dbReference type="EMBL" id="FP929052">
    <property type="protein sequence ID" value="CBL17217.1"/>
    <property type="molecule type" value="Genomic_DNA"/>
</dbReference>
<name>D4LC72_RUMC1</name>
<evidence type="ECO:0000313" key="3">
    <source>
        <dbReference type="Proteomes" id="UP000007054"/>
    </source>
</evidence>
<accession>D4LC72</accession>
<evidence type="ECO:0000256" key="1">
    <source>
        <dbReference type="SAM" id="SignalP"/>
    </source>
</evidence>
<dbReference type="HOGENOM" id="CLU_437982_0_0_9"/>
<dbReference type="KEGG" id="rch:RUM_10600"/>
<keyword evidence="1" id="KW-0732">Signal</keyword>